<dbReference type="InterPro" id="IPR000531">
    <property type="entry name" value="Beta-barrel_TonB"/>
</dbReference>
<proteinExistence type="inferred from homology"/>
<keyword evidence="5 12" id="KW-0732">Signal</keyword>
<dbReference type="GO" id="GO:0009279">
    <property type="term" value="C:cell outer membrane"/>
    <property type="evidence" value="ECO:0007669"/>
    <property type="project" value="UniProtKB-SubCell"/>
</dbReference>
<dbReference type="EMBL" id="JAAGWD010000001">
    <property type="protein sequence ID" value="NEM96705.1"/>
    <property type="molecule type" value="Genomic_DNA"/>
</dbReference>
<dbReference type="RefSeq" id="WP_163912333.1">
    <property type="nucleotide sequence ID" value="NZ_JAAGWD010000001.1"/>
</dbReference>
<dbReference type="SUPFAM" id="SSF56935">
    <property type="entry name" value="Porins"/>
    <property type="match status" value="1"/>
</dbReference>
<gene>
    <name evidence="15" type="ORF">GXP69_03270</name>
</gene>
<evidence type="ECO:0000259" key="14">
    <source>
        <dbReference type="Pfam" id="PF07715"/>
    </source>
</evidence>
<feature type="signal peptide" evidence="12">
    <location>
        <begin position="1"/>
        <end position="21"/>
    </location>
</feature>
<dbReference type="Pfam" id="PF13715">
    <property type="entry name" value="CarbopepD_reg_2"/>
    <property type="match status" value="1"/>
</dbReference>
<evidence type="ECO:0000256" key="12">
    <source>
        <dbReference type="SAM" id="SignalP"/>
    </source>
</evidence>
<evidence type="ECO:0000256" key="4">
    <source>
        <dbReference type="ARBA" id="ARBA00022692"/>
    </source>
</evidence>
<protein>
    <submittedName>
        <fullName evidence="15">TonB-dependent receptor</fullName>
    </submittedName>
</protein>
<dbReference type="PANTHER" id="PTHR30069:SF29">
    <property type="entry name" value="HEMOGLOBIN AND HEMOGLOBIN-HAPTOGLOBIN-BINDING PROTEIN 1-RELATED"/>
    <property type="match status" value="1"/>
</dbReference>
<evidence type="ECO:0000256" key="11">
    <source>
        <dbReference type="RuleBase" id="RU003357"/>
    </source>
</evidence>
<feature type="chain" id="PRO_5025547902" evidence="12">
    <location>
        <begin position="22"/>
        <end position="1053"/>
    </location>
</feature>
<dbReference type="NCBIfam" id="TIGR04056">
    <property type="entry name" value="OMP_RagA_SusC"/>
    <property type="match status" value="1"/>
</dbReference>
<evidence type="ECO:0000256" key="10">
    <source>
        <dbReference type="PROSITE-ProRule" id="PRU01360"/>
    </source>
</evidence>
<evidence type="ECO:0000256" key="1">
    <source>
        <dbReference type="ARBA" id="ARBA00004571"/>
    </source>
</evidence>
<evidence type="ECO:0000256" key="5">
    <source>
        <dbReference type="ARBA" id="ARBA00022729"/>
    </source>
</evidence>
<dbReference type="InterPro" id="IPR037066">
    <property type="entry name" value="Plug_dom_sf"/>
</dbReference>
<evidence type="ECO:0000256" key="3">
    <source>
        <dbReference type="ARBA" id="ARBA00022452"/>
    </source>
</evidence>
<reference evidence="15 16" key="1">
    <citation type="submission" date="2020-02" db="EMBL/GenBank/DDBJ databases">
        <authorList>
            <person name="Kim M.K."/>
        </authorList>
    </citation>
    <scope>NUCLEOTIDE SEQUENCE [LARGE SCALE GENOMIC DNA]</scope>
    <source>
        <strain evidence="15 16">BT327</strain>
    </source>
</reference>
<evidence type="ECO:0000256" key="9">
    <source>
        <dbReference type="ARBA" id="ARBA00023237"/>
    </source>
</evidence>
<dbReference type="PANTHER" id="PTHR30069">
    <property type="entry name" value="TONB-DEPENDENT OUTER MEMBRANE RECEPTOR"/>
    <property type="match status" value="1"/>
</dbReference>
<dbReference type="InterPro" id="IPR023997">
    <property type="entry name" value="TonB-dep_OMP_SusC/RagA_CS"/>
</dbReference>
<dbReference type="Gene3D" id="2.40.170.20">
    <property type="entry name" value="TonB-dependent receptor, beta-barrel domain"/>
    <property type="match status" value="1"/>
</dbReference>
<dbReference type="PROSITE" id="PS52016">
    <property type="entry name" value="TONB_DEPENDENT_REC_3"/>
    <property type="match status" value="1"/>
</dbReference>
<dbReference type="AlphaFoldDB" id="A0A6B3LNS1"/>
<dbReference type="NCBIfam" id="TIGR04057">
    <property type="entry name" value="SusC_RagA_signa"/>
    <property type="match status" value="1"/>
</dbReference>
<keyword evidence="3 10" id="KW-1134">Transmembrane beta strand</keyword>
<evidence type="ECO:0000259" key="13">
    <source>
        <dbReference type="Pfam" id="PF00593"/>
    </source>
</evidence>
<keyword evidence="16" id="KW-1185">Reference proteome</keyword>
<sequence>MKKSLLLSFIFVFALVVQVLAQNRTVTGKVTDQDTGQGLPGVSVVVKGTTTGTATGVDGSFTLSVPANANTLVFRYIGYANQEVAIGSNSTVNVALAPDAKMLSEVVVQVPYGTVAKTAFTGAEATVSSKTIERQQVTSVTKVLEGLVPGIQTTNGGGGPGSNADIRVRGIGSIYSSSAPLYVVDGIPFSGTLQSISTDDIETVTVLKDAAASALYGARAANGVIMITTKRGKKGKPSIAVNMKRGISERGIPEYDRVSSQEYYEVMWEAMRNATLRVKNPSTGVNYTMNEANQYASANIVGQGLVYNPFNVPNNQVIDATTGKLNPSARLLYQDNWSDALFQQADRTDLGVNISGGAENSDYYLSVNYINEDGIAKFSSYDRLGLRANINTQVNDWLKTGINIAGNVSENQGNFSTGTSTSNPFYFSRYMGPIYPVWLRDGEGNFIKDPATGQNAFDWGGGSYAPMGVRPYAPNANLLGTLALDDNSMRRTEGTGNAYAEIKFLKDFTFKTTFGGNYYNGFSTGYQNSQFGDAQNVAGRSTKTDTRTLSYTLNQVLTWNKTFGDHSFNFLAGHENYWWESRNVTATRTGFPFPGTTELSSAATITGGSSGIDEHRIEGYFTQLGYSFADKYLLSASYRRDGTSRFYKDSRWGNFYSIGAGWRISEENFMTADWIDELKLRGSYGEQGNEGTPSYYQWQGLYSLGWNNVNAPGAIVSSLPAYDLQWETNANFNIGADFRFFNKLEGTVEYFQRVSDNLLFAVPTPYSTGGLDMWKNIGTMKNKGWELQLGYNAISTSDFDWRVDLNLTSYNNEITSMPNARPIVDGTKRMAEGRGRYDFWLREFYGVDPNNGDALYRADPKLYKANDPEFQIINGDTVSNNINRGKYSYHGTAIPDLTGGLSNSFRYKNFDFAVLATFQVGGKFYDNNYASLMHRGSYGTHFSKDILKRWQKPGDITDVPRLQQGVTLQDGQSTRWLFDASYLNIKNINLGYTIPAALTSKLNVSNVRAFVSVDNAVILTKNEGMDPQRSFAGTSDFSYPVMRTYTIGLNANF</sequence>
<name>A0A6B3LNS1_9BACT</name>
<dbReference type="Proteomes" id="UP000474777">
    <property type="component" value="Unassembled WGS sequence"/>
</dbReference>
<evidence type="ECO:0000313" key="15">
    <source>
        <dbReference type="EMBL" id="NEM96705.1"/>
    </source>
</evidence>
<keyword evidence="7 10" id="KW-0472">Membrane</keyword>
<evidence type="ECO:0000256" key="8">
    <source>
        <dbReference type="ARBA" id="ARBA00023170"/>
    </source>
</evidence>
<dbReference type="InterPro" id="IPR036942">
    <property type="entry name" value="Beta-barrel_TonB_sf"/>
</dbReference>
<dbReference type="InterPro" id="IPR023996">
    <property type="entry name" value="TonB-dep_OMP_SusC/RagA"/>
</dbReference>
<dbReference type="Gene3D" id="2.170.130.10">
    <property type="entry name" value="TonB-dependent receptor, plug domain"/>
    <property type="match status" value="1"/>
</dbReference>
<keyword evidence="6 11" id="KW-0798">TonB box</keyword>
<comment type="subcellular location">
    <subcellularLocation>
        <location evidence="1 10">Cell outer membrane</location>
        <topology evidence="1 10">Multi-pass membrane protein</topology>
    </subcellularLocation>
</comment>
<evidence type="ECO:0000313" key="16">
    <source>
        <dbReference type="Proteomes" id="UP000474777"/>
    </source>
</evidence>
<keyword evidence="4 10" id="KW-0812">Transmembrane</keyword>
<dbReference type="InterPro" id="IPR008969">
    <property type="entry name" value="CarboxyPept-like_regulatory"/>
</dbReference>
<evidence type="ECO:0000256" key="2">
    <source>
        <dbReference type="ARBA" id="ARBA00022448"/>
    </source>
</evidence>
<feature type="domain" description="TonB-dependent receptor plug" evidence="14">
    <location>
        <begin position="121"/>
        <end position="224"/>
    </location>
</feature>
<keyword evidence="8 15" id="KW-0675">Receptor</keyword>
<dbReference type="InterPro" id="IPR012910">
    <property type="entry name" value="Plug_dom"/>
</dbReference>
<feature type="domain" description="TonB-dependent receptor-like beta-barrel" evidence="13">
    <location>
        <begin position="452"/>
        <end position="1004"/>
    </location>
</feature>
<dbReference type="GO" id="GO:0015344">
    <property type="term" value="F:siderophore uptake transmembrane transporter activity"/>
    <property type="evidence" value="ECO:0007669"/>
    <property type="project" value="TreeGrafter"/>
</dbReference>
<comment type="similarity">
    <text evidence="10 11">Belongs to the TonB-dependent receptor family.</text>
</comment>
<accession>A0A6B3LNS1</accession>
<dbReference type="InterPro" id="IPR039426">
    <property type="entry name" value="TonB-dep_rcpt-like"/>
</dbReference>
<dbReference type="SUPFAM" id="SSF49464">
    <property type="entry name" value="Carboxypeptidase regulatory domain-like"/>
    <property type="match status" value="1"/>
</dbReference>
<evidence type="ECO:0000256" key="7">
    <source>
        <dbReference type="ARBA" id="ARBA00023136"/>
    </source>
</evidence>
<evidence type="ECO:0000256" key="6">
    <source>
        <dbReference type="ARBA" id="ARBA00023077"/>
    </source>
</evidence>
<dbReference type="GO" id="GO:0044718">
    <property type="term" value="P:siderophore transmembrane transport"/>
    <property type="evidence" value="ECO:0007669"/>
    <property type="project" value="TreeGrafter"/>
</dbReference>
<dbReference type="Gene3D" id="2.60.40.1120">
    <property type="entry name" value="Carboxypeptidase-like, regulatory domain"/>
    <property type="match status" value="1"/>
</dbReference>
<dbReference type="Pfam" id="PF00593">
    <property type="entry name" value="TonB_dep_Rec_b-barrel"/>
    <property type="match status" value="1"/>
</dbReference>
<keyword evidence="2 10" id="KW-0813">Transport</keyword>
<organism evidence="15 16">
    <name type="scientific">Pontibacter burrus</name>
    <dbReference type="NCBI Taxonomy" id="2704466"/>
    <lineage>
        <taxon>Bacteria</taxon>
        <taxon>Pseudomonadati</taxon>
        <taxon>Bacteroidota</taxon>
        <taxon>Cytophagia</taxon>
        <taxon>Cytophagales</taxon>
        <taxon>Hymenobacteraceae</taxon>
        <taxon>Pontibacter</taxon>
    </lineage>
</organism>
<dbReference type="Pfam" id="PF07715">
    <property type="entry name" value="Plug"/>
    <property type="match status" value="1"/>
</dbReference>
<comment type="caution">
    <text evidence="15">The sequence shown here is derived from an EMBL/GenBank/DDBJ whole genome shotgun (WGS) entry which is preliminary data.</text>
</comment>
<keyword evidence="9 10" id="KW-0998">Cell outer membrane</keyword>